<keyword evidence="4 6" id="KW-0808">Transferase</keyword>
<protein>
    <submittedName>
        <fullName evidence="6">Glycosyltransferase</fullName>
    </submittedName>
</protein>
<sequence>MINPHHVQAVIPTYNPTEHLTVLVRGLLTAGLDVIVVDDGSGPGSAGVLDVAHDLGARVLRHDRNRGIAAALNTALQAAVSQGSQWLYTLDQDSLPDVGFVGTALDYVSGALPAGVRIGVLSPAANNGVAIAGRETNGLRHPHDPIQSGSLVSVRALLDVGDFRSDFIIDGVDSEMTARLRKAGFSVLSVPGTDLHHSLGHRVPATFAGVPLMRRGVPVTVNQHAPFRVYYMTRNGLAIAAAYAGSAPGWVVRRCLIEVLAHVLRVAFGRDRVLQLRALGWGIVDGIRGRTGPLEQDRLRRLHPSA</sequence>
<evidence type="ECO:0000256" key="3">
    <source>
        <dbReference type="ARBA" id="ARBA00022676"/>
    </source>
</evidence>
<evidence type="ECO:0000313" key="6">
    <source>
        <dbReference type="EMBL" id="MPY09520.1"/>
    </source>
</evidence>
<evidence type="ECO:0000256" key="4">
    <source>
        <dbReference type="ARBA" id="ARBA00022679"/>
    </source>
</evidence>
<evidence type="ECO:0000256" key="1">
    <source>
        <dbReference type="ARBA" id="ARBA00004776"/>
    </source>
</evidence>
<organism evidence="6 7">
    <name type="scientific">Arthrobacter bussei</name>
    <dbReference type="NCBI Taxonomy" id="2594179"/>
    <lineage>
        <taxon>Bacteria</taxon>
        <taxon>Bacillati</taxon>
        <taxon>Actinomycetota</taxon>
        <taxon>Actinomycetes</taxon>
        <taxon>Micrococcales</taxon>
        <taxon>Micrococcaceae</taxon>
        <taxon>Arthrobacter</taxon>
    </lineage>
</organism>
<evidence type="ECO:0000313" key="7">
    <source>
        <dbReference type="Proteomes" id="UP000326464"/>
    </source>
</evidence>
<evidence type="ECO:0000256" key="2">
    <source>
        <dbReference type="ARBA" id="ARBA00006739"/>
    </source>
</evidence>
<keyword evidence="7" id="KW-1185">Reference proteome</keyword>
<proteinExistence type="inferred from homology"/>
<gene>
    <name evidence="6" type="ORF">FNH21_02085</name>
</gene>
<comment type="caution">
    <text evidence="6">The sequence shown here is derived from an EMBL/GenBank/DDBJ whole genome shotgun (WGS) entry which is preliminary data.</text>
</comment>
<dbReference type="EMBL" id="VJXX01000001">
    <property type="protein sequence ID" value="MPY09520.1"/>
    <property type="molecule type" value="Genomic_DNA"/>
</dbReference>
<comment type="pathway">
    <text evidence="1">Cell wall biogenesis; cell wall polysaccharide biosynthesis.</text>
</comment>
<dbReference type="PANTHER" id="PTHR43179:SF12">
    <property type="entry name" value="GALACTOFURANOSYLTRANSFERASE GLFT2"/>
    <property type="match status" value="1"/>
</dbReference>
<dbReference type="InterPro" id="IPR001173">
    <property type="entry name" value="Glyco_trans_2-like"/>
</dbReference>
<comment type="similarity">
    <text evidence="2">Belongs to the glycosyltransferase 2 family.</text>
</comment>
<dbReference type="SUPFAM" id="SSF53448">
    <property type="entry name" value="Nucleotide-diphospho-sugar transferases"/>
    <property type="match status" value="1"/>
</dbReference>
<dbReference type="PANTHER" id="PTHR43179">
    <property type="entry name" value="RHAMNOSYLTRANSFERASE WBBL"/>
    <property type="match status" value="1"/>
</dbReference>
<dbReference type="Pfam" id="PF00535">
    <property type="entry name" value="Glycos_transf_2"/>
    <property type="match status" value="1"/>
</dbReference>
<dbReference type="GO" id="GO:0016757">
    <property type="term" value="F:glycosyltransferase activity"/>
    <property type="evidence" value="ECO:0007669"/>
    <property type="project" value="UniProtKB-KW"/>
</dbReference>
<dbReference type="OrthoDB" id="9771846at2"/>
<evidence type="ECO:0000259" key="5">
    <source>
        <dbReference type="Pfam" id="PF00535"/>
    </source>
</evidence>
<reference evidence="7" key="1">
    <citation type="submission" date="2019-07" db="EMBL/GenBank/DDBJ databases">
        <title>Arthrobacter KR32 sp. nov., isolated from mountain cheese made of cows milk.</title>
        <authorList>
            <person name="Flegler A."/>
        </authorList>
    </citation>
    <scope>NUCLEOTIDE SEQUENCE [LARGE SCALE GENOMIC DNA]</scope>
    <source>
        <strain evidence="7">KR32</strain>
    </source>
</reference>
<feature type="domain" description="Glycosyltransferase 2-like" evidence="5">
    <location>
        <begin position="10"/>
        <end position="107"/>
    </location>
</feature>
<accession>A0A7X1TMG7</accession>
<dbReference type="Gene3D" id="3.90.550.10">
    <property type="entry name" value="Spore Coat Polysaccharide Biosynthesis Protein SpsA, Chain A"/>
    <property type="match status" value="1"/>
</dbReference>
<dbReference type="InterPro" id="IPR029044">
    <property type="entry name" value="Nucleotide-diphossugar_trans"/>
</dbReference>
<keyword evidence="3" id="KW-0328">Glycosyltransferase</keyword>
<dbReference type="AlphaFoldDB" id="A0A7X1TMG7"/>
<dbReference type="RefSeq" id="WP_152811958.1">
    <property type="nucleotide sequence ID" value="NZ_VJXX01000001.1"/>
</dbReference>
<dbReference type="Proteomes" id="UP000326464">
    <property type="component" value="Unassembled WGS sequence"/>
</dbReference>
<name>A0A7X1TMG7_9MICC</name>